<protein>
    <submittedName>
        <fullName evidence="1">Uncharacterized protein</fullName>
    </submittedName>
</protein>
<dbReference type="EMBL" id="JAHQIW010001052">
    <property type="protein sequence ID" value="KAJ1351340.1"/>
    <property type="molecule type" value="Genomic_DNA"/>
</dbReference>
<keyword evidence="2" id="KW-1185">Reference proteome</keyword>
<comment type="caution">
    <text evidence="1">The sequence shown here is derived from an EMBL/GenBank/DDBJ whole genome shotgun (WGS) entry which is preliminary data.</text>
</comment>
<evidence type="ECO:0000313" key="2">
    <source>
        <dbReference type="Proteomes" id="UP001196413"/>
    </source>
</evidence>
<name>A0AAD5QJY3_PARTN</name>
<proteinExistence type="predicted"/>
<reference evidence="1" key="1">
    <citation type="submission" date="2021-06" db="EMBL/GenBank/DDBJ databases">
        <title>Parelaphostrongylus tenuis whole genome reference sequence.</title>
        <authorList>
            <person name="Garwood T.J."/>
            <person name="Larsen P.A."/>
            <person name="Fountain-Jones N.M."/>
            <person name="Garbe J.R."/>
            <person name="Macchietto M.G."/>
            <person name="Kania S.A."/>
            <person name="Gerhold R.W."/>
            <person name="Richards J.E."/>
            <person name="Wolf T.M."/>
        </authorList>
    </citation>
    <scope>NUCLEOTIDE SEQUENCE</scope>
    <source>
        <strain evidence="1">MNPRO001-30</strain>
        <tissue evidence="1">Meninges</tissue>
    </source>
</reference>
<organism evidence="1 2">
    <name type="scientific">Parelaphostrongylus tenuis</name>
    <name type="common">Meningeal worm</name>
    <dbReference type="NCBI Taxonomy" id="148309"/>
    <lineage>
        <taxon>Eukaryota</taxon>
        <taxon>Metazoa</taxon>
        <taxon>Ecdysozoa</taxon>
        <taxon>Nematoda</taxon>
        <taxon>Chromadorea</taxon>
        <taxon>Rhabditida</taxon>
        <taxon>Rhabditina</taxon>
        <taxon>Rhabditomorpha</taxon>
        <taxon>Strongyloidea</taxon>
        <taxon>Metastrongylidae</taxon>
        <taxon>Parelaphostrongylus</taxon>
    </lineage>
</organism>
<dbReference type="Proteomes" id="UP001196413">
    <property type="component" value="Unassembled WGS sequence"/>
</dbReference>
<sequence>MDVMESALSSSAVETGRYDCMVAANSAELEAVGILNDPTSNDDEECLRFFNNAISYDRVNKRYNNIKDNRMLLHGAAARSIWCVQRLMVKQQRTSSSHRTICSPDAP</sequence>
<accession>A0AAD5QJY3</accession>
<gene>
    <name evidence="1" type="ORF">KIN20_007326</name>
</gene>
<evidence type="ECO:0000313" key="1">
    <source>
        <dbReference type="EMBL" id="KAJ1351340.1"/>
    </source>
</evidence>
<dbReference type="AlphaFoldDB" id="A0AAD5QJY3"/>